<dbReference type="RefSeq" id="WP_159822655.1">
    <property type="nucleotide sequence ID" value="NZ_CABWNB010000002.1"/>
</dbReference>
<dbReference type="GeneID" id="93486023"/>
<dbReference type="Pfam" id="PF09148">
    <property type="entry name" value="DUF1934"/>
    <property type="match status" value="1"/>
</dbReference>
<gene>
    <name evidence="1" type="ORF">HNR45_000745</name>
</gene>
<accession>A0A841R5B1</accession>
<dbReference type="OrthoDB" id="1680906at2"/>
<dbReference type="InterPro" id="IPR015231">
    <property type="entry name" value="DUF1934"/>
</dbReference>
<dbReference type="Proteomes" id="UP000591941">
    <property type="component" value="Unassembled WGS sequence"/>
</dbReference>
<dbReference type="EMBL" id="JACHHI010000003">
    <property type="protein sequence ID" value="MBB6477712.1"/>
    <property type="molecule type" value="Genomic_DNA"/>
</dbReference>
<sequence length="142" mass="15927">MKAVIITVNTLQRDENGQEESIELTTKGTYEKQGDVQILCYDESSLTGLTGTRTTLQLFPHSLVLMRDGKITQQQEFLPGTSQKSLYETPFGNVTLTMYTHELTHTLTNGEGEIALRYDVALEGVHANYNELIIRSREDGTN</sequence>
<evidence type="ECO:0000313" key="1">
    <source>
        <dbReference type="EMBL" id="MBB6477712.1"/>
    </source>
</evidence>
<name>A0A841R5B1_9FIRM</name>
<dbReference type="Gene3D" id="2.40.128.20">
    <property type="match status" value="1"/>
</dbReference>
<organism evidence="1 2">
    <name type="scientific">Negativicoccus succinicivorans</name>
    <dbReference type="NCBI Taxonomy" id="620903"/>
    <lineage>
        <taxon>Bacteria</taxon>
        <taxon>Bacillati</taxon>
        <taxon>Bacillota</taxon>
        <taxon>Negativicutes</taxon>
        <taxon>Veillonellales</taxon>
        <taxon>Veillonellaceae</taxon>
        <taxon>Negativicoccus</taxon>
    </lineage>
</organism>
<reference evidence="1 2" key="1">
    <citation type="submission" date="2020-08" db="EMBL/GenBank/DDBJ databases">
        <title>Genomic Encyclopedia of Type Strains, Phase IV (KMG-IV): sequencing the most valuable type-strain genomes for metagenomic binning, comparative biology and taxonomic classification.</title>
        <authorList>
            <person name="Goeker M."/>
        </authorList>
    </citation>
    <scope>NUCLEOTIDE SEQUENCE [LARGE SCALE GENOMIC DNA]</scope>
    <source>
        <strain evidence="1 2">DSM 21255</strain>
    </source>
</reference>
<dbReference type="InterPro" id="IPR012674">
    <property type="entry name" value="Calycin"/>
</dbReference>
<proteinExistence type="predicted"/>
<dbReference type="SUPFAM" id="SSF50814">
    <property type="entry name" value="Lipocalins"/>
    <property type="match status" value="1"/>
</dbReference>
<comment type="caution">
    <text evidence="1">The sequence shown here is derived from an EMBL/GenBank/DDBJ whole genome shotgun (WGS) entry which is preliminary data.</text>
</comment>
<dbReference type="AlphaFoldDB" id="A0A841R5B1"/>
<protein>
    <submittedName>
        <fullName evidence="1">Uncharacterized beta-barrel protein YwiB (DUF1934 family)</fullName>
    </submittedName>
</protein>
<evidence type="ECO:0000313" key="2">
    <source>
        <dbReference type="Proteomes" id="UP000591941"/>
    </source>
</evidence>
<keyword evidence="2" id="KW-1185">Reference proteome</keyword>